<dbReference type="Pfam" id="PF00270">
    <property type="entry name" value="DEAD"/>
    <property type="match status" value="1"/>
</dbReference>
<keyword evidence="6" id="KW-0694">RNA-binding</keyword>
<evidence type="ECO:0000256" key="10">
    <source>
        <dbReference type="SAM" id="MobiDB-lite"/>
    </source>
</evidence>
<dbReference type="GO" id="GO:0016787">
    <property type="term" value="F:hydrolase activity"/>
    <property type="evidence" value="ECO:0007669"/>
    <property type="project" value="UniProtKB-KW"/>
</dbReference>
<dbReference type="OrthoDB" id="360161at2759"/>
<gene>
    <name evidence="13" type="ORF">F1559_004556</name>
</gene>
<dbReference type="InterPro" id="IPR011545">
    <property type="entry name" value="DEAD/DEAH_box_helicase_dom"/>
</dbReference>
<dbReference type="CDD" id="cd00268">
    <property type="entry name" value="DEADc"/>
    <property type="match status" value="1"/>
</dbReference>
<dbReference type="InterPro" id="IPR001650">
    <property type="entry name" value="Helicase_C-like"/>
</dbReference>
<dbReference type="AlphaFoldDB" id="A0A7J7IP90"/>
<dbReference type="SMART" id="SM00490">
    <property type="entry name" value="HELICc"/>
    <property type="match status" value="1"/>
</dbReference>
<organism evidence="13 14">
    <name type="scientific">Cyanidiococcus yangmingshanensis</name>
    <dbReference type="NCBI Taxonomy" id="2690220"/>
    <lineage>
        <taxon>Eukaryota</taxon>
        <taxon>Rhodophyta</taxon>
        <taxon>Bangiophyceae</taxon>
        <taxon>Cyanidiales</taxon>
        <taxon>Cyanidiaceae</taxon>
        <taxon>Cyanidiococcus</taxon>
    </lineage>
</organism>
<accession>A0A7J7IP90</accession>
<dbReference type="InterPro" id="IPR000629">
    <property type="entry name" value="RNA-helicase_DEAD-box_CS"/>
</dbReference>
<keyword evidence="5 9" id="KW-0067">ATP-binding</keyword>
<evidence type="ECO:0000256" key="9">
    <source>
        <dbReference type="RuleBase" id="RU000492"/>
    </source>
</evidence>
<evidence type="ECO:0000313" key="13">
    <source>
        <dbReference type="EMBL" id="KAF6004962.1"/>
    </source>
</evidence>
<evidence type="ECO:0000259" key="12">
    <source>
        <dbReference type="PROSITE" id="PS51194"/>
    </source>
</evidence>
<protein>
    <recommendedName>
        <fullName evidence="1">RNA helicase</fullName>
        <ecNumber evidence="1">3.6.4.13</ecNumber>
    </recommendedName>
</protein>
<dbReference type="Proteomes" id="UP000530660">
    <property type="component" value="Unassembled WGS sequence"/>
</dbReference>
<evidence type="ECO:0000313" key="14">
    <source>
        <dbReference type="Proteomes" id="UP000530660"/>
    </source>
</evidence>
<evidence type="ECO:0000256" key="5">
    <source>
        <dbReference type="ARBA" id="ARBA00022840"/>
    </source>
</evidence>
<dbReference type="InterPro" id="IPR050079">
    <property type="entry name" value="DEAD_box_RNA_helicase"/>
</dbReference>
<evidence type="ECO:0000256" key="2">
    <source>
        <dbReference type="ARBA" id="ARBA00022741"/>
    </source>
</evidence>
<comment type="similarity">
    <text evidence="7">Belongs to the DEAD box helicase family. DDX52/ROK1 subfamily.</text>
</comment>
<keyword evidence="4 9" id="KW-0347">Helicase</keyword>
<dbReference type="SMART" id="SM00487">
    <property type="entry name" value="DEXDc"/>
    <property type="match status" value="1"/>
</dbReference>
<evidence type="ECO:0000256" key="4">
    <source>
        <dbReference type="ARBA" id="ARBA00022806"/>
    </source>
</evidence>
<dbReference type="PROSITE" id="PS51194">
    <property type="entry name" value="HELICASE_CTER"/>
    <property type="match status" value="1"/>
</dbReference>
<dbReference type="PROSITE" id="PS00039">
    <property type="entry name" value="DEAD_ATP_HELICASE"/>
    <property type="match status" value="1"/>
</dbReference>
<dbReference type="GO" id="GO:0003724">
    <property type="term" value="F:RNA helicase activity"/>
    <property type="evidence" value="ECO:0007669"/>
    <property type="project" value="UniProtKB-EC"/>
</dbReference>
<dbReference type="GO" id="GO:0003723">
    <property type="term" value="F:RNA binding"/>
    <property type="evidence" value="ECO:0007669"/>
    <property type="project" value="UniProtKB-KW"/>
</dbReference>
<dbReference type="EC" id="3.6.4.13" evidence="1"/>
<evidence type="ECO:0000256" key="1">
    <source>
        <dbReference type="ARBA" id="ARBA00012552"/>
    </source>
</evidence>
<dbReference type="EMBL" id="VWRR01000002">
    <property type="protein sequence ID" value="KAF6004962.1"/>
    <property type="molecule type" value="Genomic_DNA"/>
</dbReference>
<keyword evidence="2 9" id="KW-0547">Nucleotide-binding</keyword>
<evidence type="ECO:0000256" key="7">
    <source>
        <dbReference type="ARBA" id="ARBA00024355"/>
    </source>
</evidence>
<name>A0A7J7IP90_9RHOD</name>
<evidence type="ECO:0000256" key="8">
    <source>
        <dbReference type="ARBA" id="ARBA00047984"/>
    </source>
</evidence>
<dbReference type="InterPro" id="IPR014001">
    <property type="entry name" value="Helicase_ATP-bd"/>
</dbReference>
<dbReference type="PANTHER" id="PTHR47959">
    <property type="entry name" value="ATP-DEPENDENT RNA HELICASE RHLE-RELATED"/>
    <property type="match status" value="1"/>
</dbReference>
<reference evidence="13 14" key="1">
    <citation type="journal article" date="2020" name="J. Phycol.">
        <title>Comparative genome analysis reveals Cyanidiococcus gen. nov., a new extremophilic red algal genus sister to Cyanidioschyzon (Cyanidioschyzonaceae, Rhodophyta).</title>
        <authorList>
            <person name="Liu S.-L."/>
            <person name="Chiang Y.-R."/>
            <person name="Yoon H.S."/>
            <person name="Fu H.-Y."/>
        </authorList>
    </citation>
    <scope>NUCLEOTIDE SEQUENCE [LARGE SCALE GENOMIC DNA]</scope>
    <source>
        <strain evidence="13 14">THAL066</strain>
    </source>
</reference>
<feature type="region of interest" description="Disordered" evidence="10">
    <location>
        <begin position="523"/>
        <end position="547"/>
    </location>
</feature>
<dbReference type="PROSITE" id="PS51192">
    <property type="entry name" value="HELICASE_ATP_BIND_1"/>
    <property type="match status" value="1"/>
</dbReference>
<comment type="catalytic activity">
    <reaction evidence="8">
        <text>ATP + H2O = ADP + phosphate + H(+)</text>
        <dbReference type="Rhea" id="RHEA:13065"/>
        <dbReference type="ChEBI" id="CHEBI:15377"/>
        <dbReference type="ChEBI" id="CHEBI:15378"/>
        <dbReference type="ChEBI" id="CHEBI:30616"/>
        <dbReference type="ChEBI" id="CHEBI:43474"/>
        <dbReference type="ChEBI" id="CHEBI:456216"/>
        <dbReference type="EC" id="3.6.4.13"/>
    </reaction>
</comment>
<evidence type="ECO:0000259" key="11">
    <source>
        <dbReference type="PROSITE" id="PS51192"/>
    </source>
</evidence>
<dbReference type="PANTHER" id="PTHR47959:SF15">
    <property type="entry name" value="RNA HELICASE"/>
    <property type="match status" value="1"/>
</dbReference>
<dbReference type="CDD" id="cd18787">
    <property type="entry name" value="SF2_C_DEAD"/>
    <property type="match status" value="1"/>
</dbReference>
<dbReference type="GO" id="GO:0005829">
    <property type="term" value="C:cytosol"/>
    <property type="evidence" value="ECO:0007669"/>
    <property type="project" value="TreeGrafter"/>
</dbReference>
<dbReference type="Gene3D" id="3.40.50.300">
    <property type="entry name" value="P-loop containing nucleotide triphosphate hydrolases"/>
    <property type="match status" value="2"/>
</dbReference>
<feature type="domain" description="Helicase ATP-binding" evidence="11">
    <location>
        <begin position="108"/>
        <end position="316"/>
    </location>
</feature>
<dbReference type="Pfam" id="PF00271">
    <property type="entry name" value="Helicase_C"/>
    <property type="match status" value="1"/>
</dbReference>
<keyword evidence="3 9" id="KW-0378">Hydrolase</keyword>
<comment type="caution">
    <text evidence="13">The sequence shown here is derived from an EMBL/GenBank/DDBJ whole genome shotgun (WGS) entry which is preliminary data.</text>
</comment>
<feature type="domain" description="Helicase C-terminal" evidence="12">
    <location>
        <begin position="349"/>
        <end position="521"/>
    </location>
</feature>
<dbReference type="InterPro" id="IPR027417">
    <property type="entry name" value="P-loop_NTPase"/>
</dbReference>
<dbReference type="GO" id="GO:0005524">
    <property type="term" value="F:ATP binding"/>
    <property type="evidence" value="ECO:0007669"/>
    <property type="project" value="UniProtKB-KW"/>
</dbReference>
<dbReference type="SUPFAM" id="SSF52540">
    <property type="entry name" value="P-loop containing nucleoside triphosphate hydrolases"/>
    <property type="match status" value="1"/>
</dbReference>
<keyword evidence="14" id="KW-1185">Reference proteome</keyword>
<sequence>MDGNPAQVHRMELHSEKNTDWLEHFNNMQRFRNERGIQIDRKPGIRGTHSSFVDTIPWDLIPDPIQNFVPDLYERYAKFGDALDRILSTLTRQFGASAPTAVQCQAIPLLLDGLFDVLACAPTGSGKTLAYLLPLFLSGRSGLVLVPTRELAEQVARVATHFVGRLGGLNHQVRRFCYPSDVTVWWQESTSKLRTTKNGREADSMEYSAILTAEPLLVIATPLTAVHAYEHALKHETTKSHSPFPAPCAMVILDEADRLLEPSMAPAVDRILSLVLEASKEQDTTVKRPRIHFFSATLPPNADELARSVCASPLRINIEAKGGMTRAVGSVHQSLRFCGAGGNQGKLIALRQMIVEGYEMEPPALIFVATQKACEAVAKELRFALMQRLLKTTEHVPKTLREKQIQLLATRVGAMHAALDRETRRHMLAHFLVGQVFFLVCTDLVARGVDFKCVNTVINYDIPPDGVTYVHRIGRTGRNGRTGRAVTLFCANEATQARICANVMRLSGQDERVPEWLFRLPKKMSQNTAKSGPSGKLPNQARKRARK</sequence>
<dbReference type="InterPro" id="IPR044742">
    <property type="entry name" value="DEAD/DEAH_RhlB"/>
</dbReference>
<proteinExistence type="inferred from homology"/>
<evidence type="ECO:0000256" key="3">
    <source>
        <dbReference type="ARBA" id="ARBA00022801"/>
    </source>
</evidence>
<evidence type="ECO:0000256" key="6">
    <source>
        <dbReference type="ARBA" id="ARBA00022884"/>
    </source>
</evidence>